<evidence type="ECO:0000256" key="1">
    <source>
        <dbReference type="ARBA" id="ARBA00010148"/>
    </source>
</evidence>
<dbReference type="GO" id="GO:0016020">
    <property type="term" value="C:membrane"/>
    <property type="evidence" value="ECO:0007669"/>
    <property type="project" value="TreeGrafter"/>
</dbReference>
<dbReference type="SUPFAM" id="SSF159468">
    <property type="entry name" value="AtpF-like"/>
    <property type="match status" value="1"/>
</dbReference>
<proteinExistence type="inferred from homology"/>
<keyword evidence="3" id="KW-0375">Hydrogen ion transport</keyword>
<dbReference type="EMBL" id="LWCA01000250">
    <property type="protein sequence ID" value="OAF69643.1"/>
    <property type="molecule type" value="Genomic_DNA"/>
</dbReference>
<keyword evidence="4" id="KW-0406">Ion transport</keyword>
<dbReference type="InterPro" id="IPR036906">
    <property type="entry name" value="ATPase_V1_fsu_sf"/>
</dbReference>
<reference evidence="5 6" key="1">
    <citation type="submission" date="2016-04" db="EMBL/GenBank/DDBJ databases">
        <title>The genome of Intoshia linei affirms orthonectids as highly simplified spiralians.</title>
        <authorList>
            <person name="Mikhailov K.V."/>
            <person name="Slusarev G.S."/>
            <person name="Nikitin M.A."/>
            <person name="Logacheva M.D."/>
            <person name="Penin A."/>
            <person name="Aleoshin V."/>
            <person name="Panchin Y.V."/>
        </authorList>
    </citation>
    <scope>NUCLEOTIDE SEQUENCE [LARGE SCALE GENOMIC DNA]</scope>
    <source>
        <strain evidence="5">Intl2013</strain>
        <tissue evidence="5">Whole animal</tissue>
    </source>
</reference>
<dbReference type="AlphaFoldDB" id="A0A177B7M0"/>
<evidence type="ECO:0000313" key="5">
    <source>
        <dbReference type="EMBL" id="OAF69643.1"/>
    </source>
</evidence>
<organism evidence="5 6">
    <name type="scientific">Intoshia linei</name>
    <dbReference type="NCBI Taxonomy" id="1819745"/>
    <lineage>
        <taxon>Eukaryota</taxon>
        <taxon>Metazoa</taxon>
        <taxon>Spiralia</taxon>
        <taxon>Lophotrochozoa</taxon>
        <taxon>Mesozoa</taxon>
        <taxon>Orthonectida</taxon>
        <taxon>Rhopaluridae</taxon>
        <taxon>Intoshia</taxon>
    </lineage>
</organism>
<dbReference type="GO" id="GO:0046961">
    <property type="term" value="F:proton-transporting ATPase activity, rotational mechanism"/>
    <property type="evidence" value="ECO:0007669"/>
    <property type="project" value="InterPro"/>
</dbReference>
<keyword evidence="2" id="KW-0813">Transport</keyword>
<dbReference type="PANTHER" id="PTHR13861">
    <property type="entry name" value="VACUOLAR ATP SYNTHASE SUBUNIT F"/>
    <property type="match status" value="1"/>
</dbReference>
<protein>
    <submittedName>
        <fullName evidence="5">Vacuolar proton pump subunit F</fullName>
    </submittedName>
</protein>
<dbReference type="Proteomes" id="UP000078046">
    <property type="component" value="Unassembled WGS sequence"/>
</dbReference>
<keyword evidence="6" id="KW-1185">Reference proteome</keyword>
<evidence type="ECO:0000313" key="6">
    <source>
        <dbReference type="Proteomes" id="UP000078046"/>
    </source>
</evidence>
<comment type="similarity">
    <text evidence="1">Belongs to the V-ATPase F subunit family.</text>
</comment>
<evidence type="ECO:0000256" key="4">
    <source>
        <dbReference type="ARBA" id="ARBA00023065"/>
    </source>
</evidence>
<dbReference type="Pfam" id="PF01990">
    <property type="entry name" value="ATP-synt_F"/>
    <property type="match status" value="1"/>
</dbReference>
<accession>A0A177B7M0</accession>
<dbReference type="Gene3D" id="3.40.50.10580">
    <property type="entry name" value="ATPase, V1 complex, subunit F"/>
    <property type="match status" value="1"/>
</dbReference>
<sequence>MKDIVETNVKDIEKKFNRLTNRSDIAILLINQYIADMIRPTINKLDIRSTIPVIEIPSKDTIYDPNTDPLLRQAKKFCGGEYK</sequence>
<dbReference type="PANTHER" id="PTHR13861:SF2">
    <property type="entry name" value="V-TYPE PROTON ATPASE SUBUNIT F"/>
    <property type="match status" value="1"/>
</dbReference>
<comment type="caution">
    <text evidence="5">The sequence shown here is derived from an EMBL/GenBank/DDBJ whole genome shotgun (WGS) entry which is preliminary data.</text>
</comment>
<evidence type="ECO:0000256" key="2">
    <source>
        <dbReference type="ARBA" id="ARBA00022448"/>
    </source>
</evidence>
<gene>
    <name evidence="5" type="ORF">A3Q56_02607</name>
</gene>
<dbReference type="OrthoDB" id="10261947at2759"/>
<evidence type="ECO:0000256" key="3">
    <source>
        <dbReference type="ARBA" id="ARBA00022781"/>
    </source>
</evidence>
<name>A0A177B7M0_9BILA</name>
<dbReference type="InterPro" id="IPR008218">
    <property type="entry name" value="ATPase_V1-cplx_f_g_su"/>
</dbReference>